<proteinExistence type="predicted"/>
<comment type="caution">
    <text evidence="2">The sequence shown here is derived from an EMBL/GenBank/DDBJ whole genome shotgun (WGS) entry which is preliminary data.</text>
</comment>
<keyword evidence="1" id="KW-0732">Signal</keyword>
<reference evidence="2" key="1">
    <citation type="submission" date="2023-06" db="EMBL/GenBank/DDBJ databases">
        <title>Genome-scale phylogeny and comparative genomics of the fungal order Sordariales.</title>
        <authorList>
            <consortium name="Lawrence Berkeley National Laboratory"/>
            <person name="Hensen N."/>
            <person name="Bonometti L."/>
            <person name="Westerberg I."/>
            <person name="Brannstrom I.O."/>
            <person name="Guillou S."/>
            <person name="Cros-Aarteil S."/>
            <person name="Calhoun S."/>
            <person name="Haridas S."/>
            <person name="Kuo A."/>
            <person name="Mondo S."/>
            <person name="Pangilinan J."/>
            <person name="Riley R."/>
            <person name="LaButti K."/>
            <person name="Andreopoulos B."/>
            <person name="Lipzen A."/>
            <person name="Chen C."/>
            <person name="Yanf M."/>
            <person name="Daum C."/>
            <person name="Ng V."/>
            <person name="Clum A."/>
            <person name="Steindorff A."/>
            <person name="Ohm R."/>
            <person name="Martin F."/>
            <person name="Silar P."/>
            <person name="Natvig D."/>
            <person name="Lalanne C."/>
            <person name="Gautier V."/>
            <person name="Ament-velasquez S.L."/>
            <person name="Kruys A."/>
            <person name="Hutchinson M.I."/>
            <person name="Powell A.J."/>
            <person name="Barry K."/>
            <person name="Miller A.N."/>
            <person name="Grigoriev I.V."/>
            <person name="Debuchy R."/>
            <person name="Gladieux P."/>
            <person name="Thoren M.H."/>
            <person name="Johannesson H."/>
        </authorList>
    </citation>
    <scope>NUCLEOTIDE SEQUENCE</scope>
    <source>
        <strain evidence="2">SMH3187-1</strain>
    </source>
</reference>
<evidence type="ECO:0000313" key="2">
    <source>
        <dbReference type="EMBL" id="KAK0737784.1"/>
    </source>
</evidence>
<keyword evidence="3" id="KW-1185">Reference proteome</keyword>
<organism evidence="2 3">
    <name type="scientific">Schizothecium vesticola</name>
    <dbReference type="NCBI Taxonomy" id="314040"/>
    <lineage>
        <taxon>Eukaryota</taxon>
        <taxon>Fungi</taxon>
        <taxon>Dikarya</taxon>
        <taxon>Ascomycota</taxon>
        <taxon>Pezizomycotina</taxon>
        <taxon>Sordariomycetes</taxon>
        <taxon>Sordariomycetidae</taxon>
        <taxon>Sordariales</taxon>
        <taxon>Schizotheciaceae</taxon>
        <taxon>Schizothecium</taxon>
    </lineage>
</organism>
<protein>
    <submittedName>
        <fullName evidence="2">Uncharacterized protein</fullName>
    </submittedName>
</protein>
<dbReference type="EMBL" id="JAUKUD010000007">
    <property type="protein sequence ID" value="KAK0737784.1"/>
    <property type="molecule type" value="Genomic_DNA"/>
</dbReference>
<feature type="chain" id="PRO_5041455749" evidence="1">
    <location>
        <begin position="19"/>
        <end position="95"/>
    </location>
</feature>
<name>A0AA40BP20_9PEZI</name>
<evidence type="ECO:0000256" key="1">
    <source>
        <dbReference type="SAM" id="SignalP"/>
    </source>
</evidence>
<gene>
    <name evidence="2" type="ORF">B0T18DRAFT_420566</name>
</gene>
<dbReference type="Proteomes" id="UP001172155">
    <property type="component" value="Unassembled WGS sequence"/>
</dbReference>
<evidence type="ECO:0000313" key="3">
    <source>
        <dbReference type="Proteomes" id="UP001172155"/>
    </source>
</evidence>
<sequence>MHLPLLLSITTLLTHAHAMGIPIHEDSANSIVREVVPGTSPANDAAFCTNCVHVGSRCNIGEGNCFTSEQASCTYCGKECGSICVRDGIPCEAYC</sequence>
<accession>A0AA40BP20</accession>
<dbReference type="AlphaFoldDB" id="A0AA40BP20"/>
<feature type="signal peptide" evidence="1">
    <location>
        <begin position="1"/>
        <end position="18"/>
    </location>
</feature>